<sequence length="144" mass="17186">MSKPALSDIILELYVPDFEKTKDFYSKLGFEVVWDREPEGFKGYLVMKRHNSILCFWAGNAEVYNHPYFKEWRKETKRGYGVEVVIFVEDIESYYKKVSKFAKVVEELKLQPWGDKDFRVEDPFGYYLRFSSPYNTLYAEKAVK</sequence>
<proteinExistence type="predicted"/>
<comment type="caution">
    <text evidence="2">The sequence shown here is derived from an EMBL/GenBank/DDBJ whole genome shotgun (WGS) entry which is preliminary data.</text>
</comment>
<dbReference type="PROSITE" id="PS51819">
    <property type="entry name" value="VOC"/>
    <property type="match status" value="1"/>
</dbReference>
<feature type="domain" description="VOC" evidence="1">
    <location>
        <begin position="7"/>
        <end position="133"/>
    </location>
</feature>
<protein>
    <recommendedName>
        <fullName evidence="1">VOC domain-containing protein</fullName>
    </recommendedName>
</protein>
<dbReference type="Proteomes" id="UP000033901">
    <property type="component" value="Unassembled WGS sequence"/>
</dbReference>
<dbReference type="InterPro" id="IPR037523">
    <property type="entry name" value="VOC_core"/>
</dbReference>
<evidence type="ECO:0000313" key="2">
    <source>
        <dbReference type="EMBL" id="KKT66864.1"/>
    </source>
</evidence>
<dbReference type="Gene3D" id="3.10.180.10">
    <property type="entry name" value="2,3-Dihydroxybiphenyl 1,2-Dioxygenase, domain 1"/>
    <property type="match status" value="1"/>
</dbReference>
<dbReference type="InterPro" id="IPR004360">
    <property type="entry name" value="Glyas_Fos-R_dOase_dom"/>
</dbReference>
<evidence type="ECO:0000259" key="1">
    <source>
        <dbReference type="PROSITE" id="PS51819"/>
    </source>
</evidence>
<evidence type="ECO:0000313" key="3">
    <source>
        <dbReference type="Proteomes" id="UP000033901"/>
    </source>
</evidence>
<dbReference type="SUPFAM" id="SSF54593">
    <property type="entry name" value="Glyoxalase/Bleomycin resistance protein/Dihydroxybiphenyl dioxygenase"/>
    <property type="match status" value="1"/>
</dbReference>
<name>A0A0G1M4J6_9BACT</name>
<gene>
    <name evidence="2" type="ORF">UW61_C0020G0003</name>
</gene>
<dbReference type="InterPro" id="IPR029068">
    <property type="entry name" value="Glyas_Bleomycin-R_OHBP_Dase"/>
</dbReference>
<organism evidence="2 3">
    <name type="scientific">Candidatus Curtissbacteria bacterium GW2011_GWC1_44_33</name>
    <dbReference type="NCBI Taxonomy" id="1618413"/>
    <lineage>
        <taxon>Bacteria</taxon>
        <taxon>Candidatus Curtissiibacteriota</taxon>
    </lineage>
</organism>
<reference evidence="2 3" key="1">
    <citation type="journal article" date="2015" name="Nature">
        <title>rRNA introns, odd ribosomes, and small enigmatic genomes across a large radiation of phyla.</title>
        <authorList>
            <person name="Brown C.T."/>
            <person name="Hug L.A."/>
            <person name="Thomas B.C."/>
            <person name="Sharon I."/>
            <person name="Castelle C.J."/>
            <person name="Singh A."/>
            <person name="Wilkins M.J."/>
            <person name="Williams K.H."/>
            <person name="Banfield J.F."/>
        </authorList>
    </citation>
    <scope>NUCLEOTIDE SEQUENCE [LARGE SCALE GENOMIC DNA]</scope>
</reference>
<accession>A0A0G1M4J6</accession>
<dbReference type="AlphaFoldDB" id="A0A0G1M4J6"/>
<dbReference type="Pfam" id="PF00903">
    <property type="entry name" value="Glyoxalase"/>
    <property type="match status" value="1"/>
</dbReference>
<dbReference type="EMBL" id="LCIZ01000020">
    <property type="protein sequence ID" value="KKT66864.1"/>
    <property type="molecule type" value="Genomic_DNA"/>
</dbReference>